<keyword evidence="4" id="KW-1185">Reference proteome</keyword>
<protein>
    <recommendedName>
        <fullName evidence="2">DHHA2 domain-containing protein</fullName>
    </recommendedName>
</protein>
<dbReference type="Pfam" id="PF02833">
    <property type="entry name" value="DHHA2"/>
    <property type="match status" value="1"/>
</dbReference>
<dbReference type="GO" id="GO:0004112">
    <property type="term" value="F:cyclic-nucleotide phosphodiesterase activity"/>
    <property type="evidence" value="ECO:0007669"/>
    <property type="project" value="EnsemblMetazoa"/>
</dbReference>
<dbReference type="GO" id="GO:0005759">
    <property type="term" value="C:mitochondrial matrix"/>
    <property type="evidence" value="ECO:0007669"/>
    <property type="project" value="EnsemblMetazoa"/>
</dbReference>
<sequence length="405" mass="45365">MCFQRYLAQVRTTLGRHLTETSPAAWAAVPTHPNRKLHLVLGNESCDLDSAVSAMTLAFVYAQRNREHDYVPVLNIPRRDYPLKTEVGHMFGKCGISEPVLLFRDDLPKEMTRDISVILVDHHVSSLAPNVTQILDHRPLDDGAPDYKLLSASCEKNIDPTVGSCATLVAERYLAENEPRSQNVAQLLHATIVLDTINFSPTAKRFGPRDQCMVQNLELELGLGKDQRPQLFDELVAARADISKLKLAEVLRKDMKMLSTDRQEVPLAGMPILVRDFVDKKGAEVAVKEFAVNSNLLVLLGMYVDPADGQVRRDVGLISLSGQSQLVERVRQALVKSSDPDLQLRPHDVETQFMGGCFLRQDNVQATRKHILPIVKEALLDWEAEHCCDCEEVIYFKEKPQLGLS</sequence>
<name>B3MYR8_DROAN</name>
<dbReference type="OrthoDB" id="374045at2759"/>
<dbReference type="PANTHER" id="PTHR12112">
    <property type="entry name" value="BNIP - RELATED"/>
    <property type="match status" value="1"/>
</dbReference>
<dbReference type="Gene3D" id="3.90.1640.10">
    <property type="entry name" value="inorganic pyrophosphatase (n-terminal core)"/>
    <property type="match status" value="1"/>
</dbReference>
<dbReference type="GO" id="GO:0019889">
    <property type="term" value="P:pteridine metabolic process"/>
    <property type="evidence" value="ECO:0007669"/>
    <property type="project" value="EnsemblMetazoa"/>
</dbReference>
<dbReference type="PhylomeDB" id="B3MYR8"/>
<dbReference type="CTD" id="18936"/>
<dbReference type="InParanoid" id="B3MYR8"/>
<dbReference type="SMR" id="B3MYR8"/>
<gene>
    <name evidence="3" type="primary">Dana\GF22198</name>
    <name evidence="3" type="synonym">dana_GLEANR_6178</name>
    <name evidence="3" type="ORF">GF22198</name>
</gene>
<evidence type="ECO:0000259" key="2">
    <source>
        <dbReference type="SMART" id="SM01131"/>
    </source>
</evidence>
<proteinExistence type="inferred from homology"/>
<dbReference type="InterPro" id="IPR004097">
    <property type="entry name" value="DHHA2"/>
</dbReference>
<dbReference type="Proteomes" id="UP000007801">
    <property type="component" value="Unassembled WGS sequence"/>
</dbReference>
<accession>B3MYR8</accession>
<dbReference type="PANTHER" id="PTHR12112:SF39">
    <property type="entry name" value="EG:152A3.5 PROTEIN (FBGN0003116_PN PROTEIN)"/>
    <property type="match status" value="1"/>
</dbReference>
<dbReference type="GO" id="GO:0004309">
    <property type="term" value="F:exopolyphosphatase activity"/>
    <property type="evidence" value="ECO:0007669"/>
    <property type="project" value="TreeGrafter"/>
</dbReference>
<dbReference type="EMBL" id="CH902632">
    <property type="protein sequence ID" value="EDV32762.1"/>
    <property type="molecule type" value="Genomic_DNA"/>
</dbReference>
<dbReference type="GO" id="GO:0048072">
    <property type="term" value="P:compound eye pigmentation"/>
    <property type="evidence" value="ECO:0007669"/>
    <property type="project" value="EnsemblMetazoa"/>
</dbReference>
<dbReference type="SUPFAM" id="SSF64182">
    <property type="entry name" value="DHH phosphoesterases"/>
    <property type="match status" value="1"/>
</dbReference>
<evidence type="ECO:0000313" key="3">
    <source>
        <dbReference type="EMBL" id="EDV32762.1"/>
    </source>
</evidence>
<dbReference type="GO" id="GO:0141162">
    <property type="term" value="P:negative regulation of cAMP/PKA signal transduction"/>
    <property type="evidence" value="ECO:0007669"/>
    <property type="project" value="EnsemblMetazoa"/>
</dbReference>
<keyword evidence="3" id="KW-0378">Hydrolase</keyword>
<evidence type="ECO:0000313" key="4">
    <source>
        <dbReference type="Proteomes" id="UP000007801"/>
    </source>
</evidence>
<dbReference type="OMA" id="KRFCARD"/>
<evidence type="ECO:0000256" key="1">
    <source>
        <dbReference type="ARBA" id="ARBA00010331"/>
    </source>
</evidence>
<dbReference type="InterPro" id="IPR038763">
    <property type="entry name" value="DHH_sf"/>
</dbReference>
<dbReference type="FunCoup" id="B3MYR8">
    <property type="interactions" value="337"/>
</dbReference>
<dbReference type="KEGG" id="dan:6504863"/>
<dbReference type="STRING" id="7217.B3MYR8"/>
<organism evidence="3 4">
    <name type="scientific">Drosophila ananassae</name>
    <name type="common">Fruit fly</name>
    <dbReference type="NCBI Taxonomy" id="7217"/>
    <lineage>
        <taxon>Eukaryota</taxon>
        <taxon>Metazoa</taxon>
        <taxon>Ecdysozoa</taxon>
        <taxon>Arthropoda</taxon>
        <taxon>Hexapoda</taxon>
        <taxon>Insecta</taxon>
        <taxon>Pterygota</taxon>
        <taxon>Neoptera</taxon>
        <taxon>Endopterygota</taxon>
        <taxon>Diptera</taxon>
        <taxon>Brachycera</taxon>
        <taxon>Muscomorpha</taxon>
        <taxon>Ephydroidea</taxon>
        <taxon>Drosophilidae</taxon>
        <taxon>Drosophila</taxon>
        <taxon>Sophophora</taxon>
    </lineage>
</organism>
<feature type="domain" description="DHHA2" evidence="2">
    <location>
        <begin position="232"/>
        <end position="379"/>
    </location>
</feature>
<dbReference type="GO" id="GO:0090297">
    <property type="term" value="P:positive regulation of mitochondrial DNA replication"/>
    <property type="evidence" value="ECO:0007669"/>
    <property type="project" value="EnsemblMetazoa"/>
</dbReference>
<dbReference type="InterPro" id="IPR038222">
    <property type="entry name" value="DHHA2_dom_sf"/>
</dbReference>
<reference evidence="3 4" key="1">
    <citation type="journal article" date="2007" name="Nature">
        <title>Evolution of genes and genomes on the Drosophila phylogeny.</title>
        <authorList>
            <consortium name="Drosophila 12 Genomes Consortium"/>
            <person name="Clark A.G."/>
            <person name="Eisen M.B."/>
            <person name="Smith D.R."/>
            <person name="Bergman C.M."/>
            <person name="Oliver B."/>
            <person name="Markow T.A."/>
            <person name="Kaufman T.C."/>
            <person name="Kellis M."/>
            <person name="Gelbart W."/>
            <person name="Iyer V.N."/>
            <person name="Pollard D.A."/>
            <person name="Sackton T.B."/>
            <person name="Larracuente A.M."/>
            <person name="Singh N.D."/>
            <person name="Abad J.P."/>
            <person name="Abt D.N."/>
            <person name="Adryan B."/>
            <person name="Aguade M."/>
            <person name="Akashi H."/>
            <person name="Anderson W.W."/>
            <person name="Aquadro C.F."/>
            <person name="Ardell D.H."/>
            <person name="Arguello R."/>
            <person name="Artieri C.G."/>
            <person name="Barbash D.A."/>
            <person name="Barker D."/>
            <person name="Barsanti P."/>
            <person name="Batterham P."/>
            <person name="Batzoglou S."/>
            <person name="Begun D."/>
            <person name="Bhutkar A."/>
            <person name="Blanco E."/>
            <person name="Bosak S.A."/>
            <person name="Bradley R.K."/>
            <person name="Brand A.D."/>
            <person name="Brent M.R."/>
            <person name="Brooks A.N."/>
            <person name="Brown R.H."/>
            <person name="Butlin R.K."/>
            <person name="Caggese C."/>
            <person name="Calvi B.R."/>
            <person name="Bernardo de Carvalho A."/>
            <person name="Caspi A."/>
            <person name="Castrezana S."/>
            <person name="Celniker S.E."/>
            <person name="Chang J.L."/>
            <person name="Chapple C."/>
            <person name="Chatterji S."/>
            <person name="Chinwalla A."/>
            <person name="Civetta A."/>
            <person name="Clifton S.W."/>
            <person name="Comeron J.M."/>
            <person name="Costello J.C."/>
            <person name="Coyne J.A."/>
            <person name="Daub J."/>
            <person name="David R.G."/>
            <person name="Delcher A.L."/>
            <person name="Delehaunty K."/>
            <person name="Do C.B."/>
            <person name="Ebling H."/>
            <person name="Edwards K."/>
            <person name="Eickbush T."/>
            <person name="Evans J.D."/>
            <person name="Filipski A."/>
            <person name="Findeiss S."/>
            <person name="Freyhult E."/>
            <person name="Fulton L."/>
            <person name="Fulton R."/>
            <person name="Garcia A.C."/>
            <person name="Gardiner A."/>
            <person name="Garfield D.A."/>
            <person name="Garvin B.E."/>
            <person name="Gibson G."/>
            <person name="Gilbert D."/>
            <person name="Gnerre S."/>
            <person name="Godfrey J."/>
            <person name="Good R."/>
            <person name="Gotea V."/>
            <person name="Gravely B."/>
            <person name="Greenberg A.J."/>
            <person name="Griffiths-Jones S."/>
            <person name="Gross S."/>
            <person name="Guigo R."/>
            <person name="Gustafson E.A."/>
            <person name="Haerty W."/>
            <person name="Hahn M.W."/>
            <person name="Halligan D.L."/>
            <person name="Halpern A.L."/>
            <person name="Halter G.M."/>
            <person name="Han M.V."/>
            <person name="Heger A."/>
            <person name="Hillier L."/>
            <person name="Hinrichs A.S."/>
            <person name="Holmes I."/>
            <person name="Hoskins R.A."/>
            <person name="Hubisz M.J."/>
            <person name="Hultmark D."/>
            <person name="Huntley M.A."/>
            <person name="Jaffe D.B."/>
            <person name="Jagadeeshan S."/>
            <person name="Jeck W.R."/>
            <person name="Johnson J."/>
            <person name="Jones C.D."/>
            <person name="Jordan W.C."/>
            <person name="Karpen G.H."/>
            <person name="Kataoka E."/>
            <person name="Keightley P.D."/>
            <person name="Kheradpour P."/>
            <person name="Kirkness E.F."/>
            <person name="Koerich L.B."/>
            <person name="Kristiansen K."/>
            <person name="Kudrna D."/>
            <person name="Kulathinal R.J."/>
            <person name="Kumar S."/>
            <person name="Kwok R."/>
            <person name="Lander E."/>
            <person name="Langley C.H."/>
            <person name="Lapoint R."/>
            <person name="Lazzaro B.P."/>
            <person name="Lee S.J."/>
            <person name="Levesque L."/>
            <person name="Li R."/>
            <person name="Lin C.F."/>
            <person name="Lin M.F."/>
            <person name="Lindblad-Toh K."/>
            <person name="Llopart A."/>
            <person name="Long M."/>
            <person name="Low L."/>
            <person name="Lozovsky E."/>
            <person name="Lu J."/>
            <person name="Luo M."/>
            <person name="Machado C.A."/>
            <person name="Makalowski W."/>
            <person name="Marzo M."/>
            <person name="Matsuda M."/>
            <person name="Matzkin L."/>
            <person name="McAllister B."/>
            <person name="McBride C.S."/>
            <person name="McKernan B."/>
            <person name="McKernan K."/>
            <person name="Mendez-Lago M."/>
            <person name="Minx P."/>
            <person name="Mollenhauer M.U."/>
            <person name="Montooth K."/>
            <person name="Mount S.M."/>
            <person name="Mu X."/>
            <person name="Myers E."/>
            <person name="Negre B."/>
            <person name="Newfeld S."/>
            <person name="Nielsen R."/>
            <person name="Noor M.A."/>
            <person name="O'Grady P."/>
            <person name="Pachter L."/>
            <person name="Papaceit M."/>
            <person name="Parisi M.J."/>
            <person name="Parisi M."/>
            <person name="Parts L."/>
            <person name="Pedersen J.S."/>
            <person name="Pesole G."/>
            <person name="Phillippy A.M."/>
            <person name="Ponting C.P."/>
            <person name="Pop M."/>
            <person name="Porcelli D."/>
            <person name="Powell J.R."/>
            <person name="Prohaska S."/>
            <person name="Pruitt K."/>
            <person name="Puig M."/>
            <person name="Quesneville H."/>
            <person name="Ram K.R."/>
            <person name="Rand D."/>
            <person name="Rasmussen M.D."/>
            <person name="Reed L.K."/>
            <person name="Reenan R."/>
            <person name="Reily A."/>
            <person name="Remington K.A."/>
            <person name="Rieger T.T."/>
            <person name="Ritchie M.G."/>
            <person name="Robin C."/>
            <person name="Rogers Y.H."/>
            <person name="Rohde C."/>
            <person name="Rozas J."/>
            <person name="Rubenfield M.J."/>
            <person name="Ruiz A."/>
            <person name="Russo S."/>
            <person name="Salzberg S.L."/>
            <person name="Sanchez-Gracia A."/>
            <person name="Saranga D.J."/>
            <person name="Sato H."/>
            <person name="Schaeffer S.W."/>
            <person name="Schatz M.C."/>
            <person name="Schlenke T."/>
            <person name="Schwartz R."/>
            <person name="Segarra C."/>
            <person name="Singh R.S."/>
            <person name="Sirot L."/>
            <person name="Sirota M."/>
            <person name="Sisneros N.B."/>
            <person name="Smith C.D."/>
            <person name="Smith T.F."/>
            <person name="Spieth J."/>
            <person name="Stage D.E."/>
            <person name="Stark A."/>
            <person name="Stephan W."/>
            <person name="Strausberg R.L."/>
            <person name="Strempel S."/>
            <person name="Sturgill D."/>
            <person name="Sutton G."/>
            <person name="Sutton G.G."/>
            <person name="Tao W."/>
            <person name="Teichmann S."/>
            <person name="Tobari Y.N."/>
            <person name="Tomimura Y."/>
            <person name="Tsolas J.M."/>
            <person name="Valente V.L."/>
            <person name="Venter E."/>
            <person name="Venter J.C."/>
            <person name="Vicario S."/>
            <person name="Vieira F.G."/>
            <person name="Vilella A.J."/>
            <person name="Villasante A."/>
            <person name="Walenz B."/>
            <person name="Wang J."/>
            <person name="Wasserman M."/>
            <person name="Watts T."/>
            <person name="Wilson D."/>
            <person name="Wilson R.K."/>
            <person name="Wing R.A."/>
            <person name="Wolfner M.F."/>
            <person name="Wong A."/>
            <person name="Wong G.K."/>
            <person name="Wu C.I."/>
            <person name="Wu G."/>
            <person name="Yamamoto D."/>
            <person name="Yang H.P."/>
            <person name="Yang S.P."/>
            <person name="Yorke J.A."/>
            <person name="Yoshida K."/>
            <person name="Zdobnov E."/>
            <person name="Zhang P."/>
            <person name="Zhang Y."/>
            <person name="Zimin A.V."/>
            <person name="Baldwin J."/>
            <person name="Abdouelleil A."/>
            <person name="Abdulkadir J."/>
            <person name="Abebe A."/>
            <person name="Abera B."/>
            <person name="Abreu J."/>
            <person name="Acer S.C."/>
            <person name="Aftuck L."/>
            <person name="Alexander A."/>
            <person name="An P."/>
            <person name="Anderson E."/>
            <person name="Anderson S."/>
            <person name="Arachi H."/>
            <person name="Azer M."/>
            <person name="Bachantsang P."/>
            <person name="Barry A."/>
            <person name="Bayul T."/>
            <person name="Berlin A."/>
            <person name="Bessette D."/>
            <person name="Bloom T."/>
            <person name="Blye J."/>
            <person name="Boguslavskiy L."/>
            <person name="Bonnet C."/>
            <person name="Boukhgalter B."/>
            <person name="Bourzgui I."/>
            <person name="Brown A."/>
            <person name="Cahill P."/>
            <person name="Channer S."/>
            <person name="Cheshatsang Y."/>
            <person name="Chuda L."/>
            <person name="Citroen M."/>
            <person name="Collymore A."/>
            <person name="Cooke P."/>
            <person name="Costello M."/>
            <person name="D'Aco K."/>
            <person name="Daza R."/>
            <person name="De Haan G."/>
            <person name="DeGray S."/>
            <person name="DeMaso C."/>
            <person name="Dhargay N."/>
            <person name="Dooley K."/>
            <person name="Dooley E."/>
            <person name="Doricent M."/>
            <person name="Dorje P."/>
            <person name="Dorjee K."/>
            <person name="Dupes A."/>
            <person name="Elong R."/>
            <person name="Falk J."/>
            <person name="Farina A."/>
            <person name="Faro S."/>
            <person name="Ferguson D."/>
            <person name="Fisher S."/>
            <person name="Foley C.D."/>
            <person name="Franke A."/>
            <person name="Friedrich D."/>
            <person name="Gadbois L."/>
            <person name="Gearin G."/>
            <person name="Gearin C.R."/>
            <person name="Giannoukos G."/>
            <person name="Goode T."/>
            <person name="Graham J."/>
            <person name="Grandbois E."/>
            <person name="Grewal S."/>
            <person name="Gyaltsen K."/>
            <person name="Hafez N."/>
            <person name="Hagos B."/>
            <person name="Hall J."/>
            <person name="Henson C."/>
            <person name="Hollinger A."/>
            <person name="Honan T."/>
            <person name="Huard M.D."/>
            <person name="Hughes L."/>
            <person name="Hurhula B."/>
            <person name="Husby M.E."/>
            <person name="Kamat A."/>
            <person name="Kanga B."/>
            <person name="Kashin S."/>
            <person name="Khazanovich D."/>
            <person name="Kisner P."/>
            <person name="Lance K."/>
            <person name="Lara M."/>
            <person name="Lee W."/>
            <person name="Lennon N."/>
            <person name="Letendre F."/>
            <person name="LeVine R."/>
            <person name="Lipovsky A."/>
            <person name="Liu X."/>
            <person name="Liu J."/>
            <person name="Liu S."/>
            <person name="Lokyitsang T."/>
            <person name="Lokyitsang Y."/>
            <person name="Lubonja R."/>
            <person name="Lui A."/>
            <person name="MacDonald P."/>
            <person name="Magnisalis V."/>
            <person name="Maru K."/>
            <person name="Matthews C."/>
            <person name="McCusker W."/>
            <person name="McDonough S."/>
            <person name="Mehta T."/>
            <person name="Meldrim J."/>
            <person name="Meneus L."/>
            <person name="Mihai O."/>
            <person name="Mihalev A."/>
            <person name="Mihova T."/>
            <person name="Mittelman R."/>
            <person name="Mlenga V."/>
            <person name="Montmayeur A."/>
            <person name="Mulrain L."/>
            <person name="Navidi A."/>
            <person name="Naylor J."/>
            <person name="Negash T."/>
            <person name="Nguyen T."/>
            <person name="Nguyen N."/>
            <person name="Nicol R."/>
            <person name="Norbu C."/>
            <person name="Norbu N."/>
            <person name="Novod N."/>
            <person name="O'Neill B."/>
            <person name="Osman S."/>
            <person name="Markiewicz E."/>
            <person name="Oyono O.L."/>
            <person name="Patti C."/>
            <person name="Phunkhang P."/>
            <person name="Pierre F."/>
            <person name="Priest M."/>
            <person name="Raghuraman S."/>
            <person name="Rege F."/>
            <person name="Reyes R."/>
            <person name="Rise C."/>
            <person name="Rogov P."/>
            <person name="Ross K."/>
            <person name="Ryan E."/>
            <person name="Settipalli S."/>
            <person name="Shea T."/>
            <person name="Sherpa N."/>
            <person name="Shi L."/>
            <person name="Shih D."/>
            <person name="Sparrow T."/>
            <person name="Spaulding J."/>
            <person name="Stalker J."/>
            <person name="Stange-Thomann N."/>
            <person name="Stavropoulos S."/>
            <person name="Stone C."/>
            <person name="Strader C."/>
            <person name="Tesfaye S."/>
            <person name="Thomson T."/>
            <person name="Thoulutsang Y."/>
            <person name="Thoulutsang D."/>
            <person name="Topham K."/>
            <person name="Topping I."/>
            <person name="Tsamla T."/>
            <person name="Vassiliev H."/>
            <person name="Vo A."/>
            <person name="Wangchuk T."/>
            <person name="Wangdi T."/>
            <person name="Weiand M."/>
            <person name="Wilkinson J."/>
            <person name="Wilson A."/>
            <person name="Yadav S."/>
            <person name="Young G."/>
            <person name="Yu Q."/>
            <person name="Zembek L."/>
            <person name="Zhong D."/>
            <person name="Zimmer A."/>
            <person name="Zwirko Z."/>
            <person name="Jaffe D.B."/>
            <person name="Alvarez P."/>
            <person name="Brockman W."/>
            <person name="Butler J."/>
            <person name="Chin C."/>
            <person name="Gnerre S."/>
            <person name="Grabherr M."/>
            <person name="Kleber M."/>
            <person name="Mauceli E."/>
            <person name="MacCallum I."/>
        </authorList>
    </citation>
    <scope>NUCLEOTIDE SEQUENCE [LARGE SCALE GENOMIC DNA]</scope>
    <source>
        <strain evidence="4">Tucson 14024-0371.13</strain>
    </source>
</reference>
<dbReference type="eggNOG" id="KOG4129">
    <property type="taxonomic scope" value="Eukaryota"/>
</dbReference>
<dbReference type="GeneID" id="6504863"/>
<dbReference type="SMART" id="SM01131">
    <property type="entry name" value="DHHA2"/>
    <property type="match status" value="1"/>
</dbReference>
<comment type="similarity">
    <text evidence="1">Belongs to the PPase class C family. Prune subfamily.</text>
</comment>
<dbReference type="HOGENOM" id="CLU_019358_0_1_1"/>
<dbReference type="AlphaFoldDB" id="B3MYR8"/>
<dbReference type="Gene3D" id="3.10.310.20">
    <property type="entry name" value="DHHA2 domain"/>
    <property type="match status" value="1"/>
</dbReference>